<evidence type="ECO:0000313" key="2">
    <source>
        <dbReference type="Proteomes" id="UP000770717"/>
    </source>
</evidence>
<dbReference type="Proteomes" id="UP000770717">
    <property type="component" value="Unassembled WGS sequence"/>
</dbReference>
<sequence>MQDVIRQAWRHTFSVWYPAAFCSTLAVTEPLDDVNLYSVEVAIPNSAIHVLLAINLATEQSQKCDNVVGAPVTPLCVRPSIILLEAAMRGTHVAAGCPEHIAELSLSLLPLLGGTDCQMQWSPRPSHQQGALCPLHSKGRIEMLTWINH</sequence>
<dbReference type="EMBL" id="WNTK01000190">
    <property type="protein sequence ID" value="KAG9471059.1"/>
    <property type="molecule type" value="Genomic_DNA"/>
</dbReference>
<keyword evidence="2" id="KW-1185">Reference proteome</keyword>
<reference evidence="1" key="1">
    <citation type="thesis" date="2020" institute="ProQuest LLC" country="789 East Eisenhower Parkway, Ann Arbor, MI, USA">
        <title>Comparative Genomics and Chromosome Evolution.</title>
        <authorList>
            <person name="Mudd A.B."/>
        </authorList>
    </citation>
    <scope>NUCLEOTIDE SEQUENCE</scope>
    <source>
        <strain evidence="1">HN-11 Male</strain>
        <tissue evidence="1">Kidney and liver</tissue>
    </source>
</reference>
<name>A0A8J6ELK0_ELECQ</name>
<proteinExistence type="predicted"/>
<evidence type="ECO:0000313" key="1">
    <source>
        <dbReference type="EMBL" id="KAG9471059.1"/>
    </source>
</evidence>
<comment type="caution">
    <text evidence="1">The sequence shown here is derived from an EMBL/GenBank/DDBJ whole genome shotgun (WGS) entry which is preliminary data.</text>
</comment>
<dbReference type="AlphaFoldDB" id="A0A8J6ELK0"/>
<accession>A0A8J6ELK0</accession>
<protein>
    <submittedName>
        <fullName evidence="1">Uncharacterized protein</fullName>
    </submittedName>
</protein>
<organism evidence="1 2">
    <name type="scientific">Eleutherodactylus coqui</name>
    <name type="common">Puerto Rican coqui</name>
    <dbReference type="NCBI Taxonomy" id="57060"/>
    <lineage>
        <taxon>Eukaryota</taxon>
        <taxon>Metazoa</taxon>
        <taxon>Chordata</taxon>
        <taxon>Craniata</taxon>
        <taxon>Vertebrata</taxon>
        <taxon>Euteleostomi</taxon>
        <taxon>Amphibia</taxon>
        <taxon>Batrachia</taxon>
        <taxon>Anura</taxon>
        <taxon>Neobatrachia</taxon>
        <taxon>Hyloidea</taxon>
        <taxon>Eleutherodactylidae</taxon>
        <taxon>Eleutherodactylinae</taxon>
        <taxon>Eleutherodactylus</taxon>
        <taxon>Eleutherodactylus</taxon>
    </lineage>
</organism>
<gene>
    <name evidence="1" type="ORF">GDO78_015986</name>
</gene>